<keyword evidence="1" id="KW-1133">Transmembrane helix</keyword>
<keyword evidence="1" id="KW-0812">Transmembrane</keyword>
<dbReference type="EMBL" id="VLNR01000007">
    <property type="protein sequence ID" value="TSE10324.1"/>
    <property type="molecule type" value="Genomic_DNA"/>
</dbReference>
<protein>
    <recommendedName>
        <fullName evidence="4">GAF domain-containing protein</fullName>
    </recommendedName>
</protein>
<sequence>MIINYKEFFKVLGSAFLEAFKWSLGKWIITVGFSLLTSFIIPIGKEVLEWDTVTALIFALVISLVLYILRFLIIALKESIKYFHSVYKESVYGDAIILLKESFAEAHYYRKTPEFQDEDFMRSMMVFCNNLKLIYDKITKSDCSVSIKVPIRDVRVGEQTILKNLTRNKENKSRDTEEYNNIEHTIIGNSAFSNCLDKVLKNNQKKYYINSDVNNEKNYRNTSKECYEDEILPYDSELVHPIVPLKVSDNDNYNCHGFICIDSNKKDSFDDKYATAIIEGVADGIYDIIEQFNSEKNDN</sequence>
<dbReference type="OrthoDB" id="1494748at2"/>
<dbReference type="RefSeq" id="WP_143915623.1">
    <property type="nucleotide sequence ID" value="NZ_CANMXV010000014.1"/>
</dbReference>
<evidence type="ECO:0000313" key="2">
    <source>
        <dbReference type="EMBL" id="TSE10324.1"/>
    </source>
</evidence>
<keyword evidence="3" id="KW-1185">Reference proteome</keyword>
<organism evidence="2 3">
    <name type="scientific">Aquimarina algiphila</name>
    <dbReference type="NCBI Taxonomy" id="2047982"/>
    <lineage>
        <taxon>Bacteria</taxon>
        <taxon>Pseudomonadati</taxon>
        <taxon>Bacteroidota</taxon>
        <taxon>Flavobacteriia</taxon>
        <taxon>Flavobacteriales</taxon>
        <taxon>Flavobacteriaceae</taxon>
        <taxon>Aquimarina</taxon>
    </lineage>
</organism>
<reference evidence="2 3" key="1">
    <citation type="submission" date="2019-07" db="EMBL/GenBank/DDBJ databases">
        <title>The draft genome sequence of Aquimarina algiphila M91.</title>
        <authorList>
            <person name="Meng X."/>
        </authorList>
    </citation>
    <scope>NUCLEOTIDE SEQUENCE [LARGE SCALE GENOMIC DNA]</scope>
    <source>
        <strain evidence="2 3">M91</strain>
    </source>
</reference>
<dbReference type="AlphaFoldDB" id="A0A554VPD2"/>
<dbReference type="Proteomes" id="UP000318833">
    <property type="component" value="Unassembled WGS sequence"/>
</dbReference>
<feature type="transmembrane region" description="Helical" evidence="1">
    <location>
        <begin position="24"/>
        <end position="43"/>
    </location>
</feature>
<evidence type="ECO:0008006" key="4">
    <source>
        <dbReference type="Google" id="ProtNLM"/>
    </source>
</evidence>
<evidence type="ECO:0000313" key="3">
    <source>
        <dbReference type="Proteomes" id="UP000318833"/>
    </source>
</evidence>
<evidence type="ECO:0000256" key="1">
    <source>
        <dbReference type="SAM" id="Phobius"/>
    </source>
</evidence>
<comment type="caution">
    <text evidence="2">The sequence shown here is derived from an EMBL/GenBank/DDBJ whole genome shotgun (WGS) entry which is preliminary data.</text>
</comment>
<accession>A0A554VPD2</accession>
<feature type="transmembrane region" description="Helical" evidence="1">
    <location>
        <begin position="55"/>
        <end position="76"/>
    </location>
</feature>
<name>A0A554VPD2_9FLAO</name>
<keyword evidence="1" id="KW-0472">Membrane</keyword>
<proteinExistence type="predicted"/>
<gene>
    <name evidence="2" type="ORF">FOF46_04635</name>
</gene>